<dbReference type="InterPro" id="IPR029061">
    <property type="entry name" value="THDP-binding"/>
</dbReference>
<dbReference type="InterPro" id="IPR045229">
    <property type="entry name" value="TPP_enz"/>
</dbReference>
<sequence length="142" mass="14827">MGLGLGTAIGAAVGRPDRQVVACVGDGGILMSAAELETVVRERLPLLVVVYDDHAYGAESLQFGPDGHPLDTVVFPDADLAAAARGFGWDAITVRAPEDLDPIADWLAGPRSRPMLVDAKIASFPSFVMAHLAGMWGHAAAH</sequence>
<evidence type="ECO:0000313" key="3">
    <source>
        <dbReference type="EMBL" id="BDZ44650.1"/>
    </source>
</evidence>
<keyword evidence="4" id="KW-1185">Reference proteome</keyword>
<proteinExistence type="inferred from homology"/>
<comment type="similarity">
    <text evidence="1">Belongs to the TPP enzyme family.</text>
</comment>
<dbReference type="EMBL" id="AP027731">
    <property type="protein sequence ID" value="BDZ44650.1"/>
    <property type="molecule type" value="Genomic_DNA"/>
</dbReference>
<evidence type="ECO:0000313" key="4">
    <source>
        <dbReference type="Proteomes" id="UP001321498"/>
    </source>
</evidence>
<dbReference type="Pfam" id="PF02775">
    <property type="entry name" value="TPP_enzyme_C"/>
    <property type="match status" value="1"/>
</dbReference>
<dbReference type="PANTHER" id="PTHR18968:SF13">
    <property type="entry name" value="ACETOLACTATE SYNTHASE CATALYTIC SUBUNIT, MITOCHONDRIAL"/>
    <property type="match status" value="1"/>
</dbReference>
<protein>
    <recommendedName>
        <fullName evidence="2">Thiamine pyrophosphate enzyme TPP-binding domain-containing protein</fullName>
    </recommendedName>
</protein>
<dbReference type="Proteomes" id="UP001321498">
    <property type="component" value="Chromosome"/>
</dbReference>
<name>A0ABM8G8X8_9MICO</name>
<gene>
    <name evidence="3" type="ORF">GCM10025866_05590</name>
</gene>
<accession>A0ABM8G8X8</accession>
<reference evidence="4" key="1">
    <citation type="journal article" date="2019" name="Int. J. Syst. Evol. Microbiol.">
        <title>The Global Catalogue of Microorganisms (GCM) 10K type strain sequencing project: providing services to taxonomists for standard genome sequencing and annotation.</title>
        <authorList>
            <consortium name="The Broad Institute Genomics Platform"/>
            <consortium name="The Broad Institute Genome Sequencing Center for Infectious Disease"/>
            <person name="Wu L."/>
            <person name="Ma J."/>
        </authorList>
    </citation>
    <scope>NUCLEOTIDE SEQUENCE [LARGE SCALE GENOMIC DNA]</scope>
    <source>
        <strain evidence="4">NBRC 108725</strain>
    </source>
</reference>
<evidence type="ECO:0000256" key="1">
    <source>
        <dbReference type="ARBA" id="ARBA00007812"/>
    </source>
</evidence>
<dbReference type="SUPFAM" id="SSF52518">
    <property type="entry name" value="Thiamin diphosphate-binding fold (THDP-binding)"/>
    <property type="match status" value="1"/>
</dbReference>
<organism evidence="3 4">
    <name type="scientific">Naasia aerilata</name>
    <dbReference type="NCBI Taxonomy" id="1162966"/>
    <lineage>
        <taxon>Bacteria</taxon>
        <taxon>Bacillati</taxon>
        <taxon>Actinomycetota</taxon>
        <taxon>Actinomycetes</taxon>
        <taxon>Micrococcales</taxon>
        <taxon>Microbacteriaceae</taxon>
        <taxon>Naasia</taxon>
    </lineage>
</organism>
<feature type="domain" description="Thiamine pyrophosphate enzyme TPP-binding" evidence="2">
    <location>
        <begin position="1"/>
        <end position="118"/>
    </location>
</feature>
<evidence type="ECO:0000259" key="2">
    <source>
        <dbReference type="Pfam" id="PF02775"/>
    </source>
</evidence>
<dbReference type="PANTHER" id="PTHR18968">
    <property type="entry name" value="THIAMINE PYROPHOSPHATE ENZYMES"/>
    <property type="match status" value="1"/>
</dbReference>
<dbReference type="InterPro" id="IPR011766">
    <property type="entry name" value="TPP_enzyme_TPP-bd"/>
</dbReference>
<dbReference type="CDD" id="cd00568">
    <property type="entry name" value="TPP_enzymes"/>
    <property type="match status" value="1"/>
</dbReference>
<dbReference type="Gene3D" id="3.40.50.970">
    <property type="match status" value="1"/>
</dbReference>